<reference evidence="1 2" key="3">
    <citation type="journal article" date="1996" name="Virology">
        <title>Analysis of 94 kb of the chlorella virus PBCV-1 330-kb genome: map positions 88 to 182.</title>
        <authorList>
            <person name="Lu Z."/>
            <person name="Li Y."/>
            <person name="Que Q."/>
            <person name="Kutish G.F."/>
            <person name="Rock D.L."/>
            <person name="Van Etten J.L."/>
        </authorList>
    </citation>
    <scope>NUCLEOTIDE SEQUENCE [LARGE SCALE GENOMIC DNA]</scope>
</reference>
<organismHost>
    <name type="scientific">Chlorella</name>
    <dbReference type="NCBI Taxonomy" id="3071"/>
</organismHost>
<accession>Q84517</accession>
<reference evidence="1 2" key="6">
    <citation type="journal article" date="1999" name="Virology">
        <title>Chlorella virus PBCV-1 encodes a functional homospermidine synthase.</title>
        <authorList>
            <person name="Kaiser A."/>
            <person name="Vollmert M."/>
            <person name="Tholl D."/>
            <person name="Graves M.V."/>
            <person name="Gurnon J.R."/>
            <person name="Xing W."/>
            <person name="Lisec A.D."/>
            <person name="Nickerson K.W."/>
            <person name="Van Etten J.L."/>
        </authorList>
    </citation>
    <scope>NUCLEOTIDE SEQUENCE [LARGE SCALE GENOMIC DNA]</scope>
</reference>
<dbReference type="OrthoDB" id="38085at10239"/>
<dbReference type="RefSeq" id="NP_048544.1">
    <property type="nucleotide sequence ID" value="NC_000852.5"/>
</dbReference>
<protein>
    <submittedName>
        <fullName evidence="1">Uncharacterized protein</fullName>
    </submittedName>
</protein>
<evidence type="ECO:0000313" key="1">
    <source>
        <dbReference type="EMBL" id="AAC96565.1"/>
    </source>
</evidence>
<sequence>MRLKRNDHNIHLFHEPDCSSWLRRCFNFRLMVSLLSPSLYRVPLTYTELSSEHAEIDGSKQFVQPRSDLSYLNADINTIAESTTAIIRSKLIYCN</sequence>
<reference evidence="1 2" key="4">
    <citation type="journal article" date="1996" name="Virology">
        <title>Analysis of 76 kb of the chlorella virus PBCV-1 330-kb genome: map positions 182 to 258.</title>
        <authorList>
            <person name="Kutish G.F."/>
            <person name="Li Y."/>
            <person name="Lu Z."/>
            <person name="Furuta M."/>
            <person name="Rock D.L."/>
            <person name="Van Etten J.L."/>
        </authorList>
    </citation>
    <scope>NUCLEOTIDE SEQUENCE [LARGE SCALE GENOMIC DNA]</scope>
</reference>
<evidence type="ECO:0000313" key="2">
    <source>
        <dbReference type="Proteomes" id="UP000000862"/>
    </source>
</evidence>
<dbReference type="GeneID" id="917830"/>
<dbReference type="KEGG" id="vg:917830"/>
<dbReference type="EMBL" id="JF411744">
    <property type="protein sequence ID" value="AAC96565.1"/>
    <property type="molecule type" value="Genomic_DNA"/>
</dbReference>
<reference evidence="1 2" key="1">
    <citation type="journal article" date="1995" name="Virology">
        <title>Analysis of 45 kb of DNA located at the left end of the chlorella virus PBCV-1 genome.</title>
        <authorList>
            <person name="Lu Z."/>
            <person name="Li Y."/>
            <person name="Zhang Y."/>
            <person name="Kutish G.F."/>
            <person name="Rock D.L."/>
            <person name="Van Etten J.L."/>
        </authorList>
    </citation>
    <scope>NUCLEOTIDE SEQUENCE [LARGE SCALE GENOMIC DNA]</scope>
</reference>
<keyword evidence="2" id="KW-1185">Reference proteome</keyword>
<gene>
    <name evidence="1" type="primary">a197R</name>
</gene>
<name>Q84517_PBCV1</name>
<reference evidence="1 2" key="7">
    <citation type="journal article" date="2000" name="Virology">
        <title>Characterization of a beta-1,3-glucanase encoded by chlorella virus PBCV-1.</title>
        <authorList>
            <person name="Sun L."/>
            <person name="Gurnon J.R."/>
            <person name="Adams B.J."/>
            <person name="Graves M.V."/>
            <person name="Van Etten J.L."/>
        </authorList>
    </citation>
    <scope>NUCLEOTIDE SEQUENCE [LARGE SCALE GENOMIC DNA]</scope>
</reference>
<reference evidence="1 2" key="2">
    <citation type="journal article" date="1995" name="Virology">
        <title>Analysis of 43 kb of the Chlorella virus PBCV-1 330-kb genome: map positions 45 to 88.</title>
        <authorList>
            <person name="Li Y."/>
            <person name="Lu Z."/>
            <person name="Burbank D.E."/>
            <person name="Kutish G.F."/>
            <person name="Rock D.L."/>
            <person name="Van Etten J.L."/>
        </authorList>
    </citation>
    <scope>NUCLEOTIDE SEQUENCE [LARGE SCALE GENOMIC DNA]</scope>
</reference>
<dbReference type="Proteomes" id="UP000000862">
    <property type="component" value="Segment"/>
</dbReference>
<reference evidence="1 2" key="5">
    <citation type="journal article" date="1997" name="Virology">
        <title>Analysis of 74 kb of DNA located at the right end of the 330-kb chlorella virus PBCV-1 genome.</title>
        <authorList>
            <person name="Li Y."/>
            <person name="Lu Z."/>
            <person name="Sun L."/>
            <person name="Ropp S."/>
            <person name="Kutish G.F."/>
            <person name="Rock D.L."/>
            <person name="Van Etten J.L."/>
        </authorList>
    </citation>
    <scope>NUCLEOTIDE SEQUENCE [LARGE SCALE GENOMIC DNA]</scope>
</reference>
<proteinExistence type="predicted"/>
<reference evidence="1 2" key="8">
    <citation type="journal article" date="2010" name="J. Virol.">
        <title>Microarray analysis of Paramecium bursaria chlorella virus 1 transcription.</title>
        <authorList>
            <person name="Yanai-Balser G.M."/>
            <person name="Duncan G.A."/>
            <person name="Eudy J.D."/>
            <person name="Wang D."/>
            <person name="Li X."/>
            <person name="Agarkova I.V."/>
            <person name="Dunigan D.D."/>
            <person name="Van Etten J.L."/>
        </authorList>
    </citation>
    <scope>NUCLEOTIDE SEQUENCE [LARGE SCALE GENOMIC DNA]</scope>
</reference>
<dbReference type="PIR" id="T17687">
    <property type="entry name" value="T17687"/>
</dbReference>
<organism evidence="1 2">
    <name type="scientific">Paramecium bursaria Chlorella virus 1</name>
    <name type="common">PBCV-1</name>
    <dbReference type="NCBI Taxonomy" id="10506"/>
    <lineage>
        <taxon>Viruses</taxon>
        <taxon>Varidnaviria</taxon>
        <taxon>Bamfordvirae</taxon>
        <taxon>Nucleocytoviricota</taxon>
        <taxon>Megaviricetes</taxon>
        <taxon>Algavirales</taxon>
        <taxon>Phycodnaviridae</taxon>
        <taxon>Chlorovirus</taxon>
        <taxon>Chlorovirus vanettense</taxon>
    </lineage>
</organism>